<dbReference type="InterPro" id="IPR002889">
    <property type="entry name" value="WSC_carb-bd"/>
</dbReference>
<keyword evidence="10" id="KW-0479">Metal-binding</keyword>
<keyword evidence="11" id="KW-0256">Endoplasmic reticulum</keyword>
<comment type="similarity">
    <text evidence="5">Belongs to the glycosyltransferase 14 family. XylT subfamily.</text>
</comment>
<protein>
    <recommendedName>
        <fullName evidence="6">protein xylosyltransferase</fullName>
        <ecNumber evidence="6">2.4.2.26</ecNumber>
    </recommendedName>
    <alternativeName>
        <fullName evidence="18">Peptide O-xylosyltransferase</fullName>
    </alternativeName>
</protein>
<evidence type="ECO:0000256" key="15">
    <source>
        <dbReference type="ARBA" id="ARBA00023136"/>
    </source>
</evidence>
<evidence type="ECO:0000256" key="6">
    <source>
        <dbReference type="ARBA" id="ARBA00011972"/>
    </source>
</evidence>
<dbReference type="GO" id="GO:0015012">
    <property type="term" value="P:heparan sulfate proteoglycan biosynthetic process"/>
    <property type="evidence" value="ECO:0007669"/>
    <property type="project" value="UniProtKB-UniPathway"/>
</dbReference>
<dbReference type="OrthoDB" id="2019572at2759"/>
<comment type="catalytic activity">
    <reaction evidence="19">
        <text>UDP-alpha-D-xylose + L-seryl-[protein] = 3-O-(beta-D-xylosyl)-L-seryl-[protein] + UDP + H(+)</text>
        <dbReference type="Rhea" id="RHEA:50192"/>
        <dbReference type="Rhea" id="RHEA-COMP:9863"/>
        <dbReference type="Rhea" id="RHEA-COMP:12567"/>
        <dbReference type="ChEBI" id="CHEBI:15378"/>
        <dbReference type="ChEBI" id="CHEBI:29999"/>
        <dbReference type="ChEBI" id="CHEBI:57632"/>
        <dbReference type="ChEBI" id="CHEBI:58223"/>
        <dbReference type="ChEBI" id="CHEBI:132085"/>
        <dbReference type="EC" id="2.4.2.26"/>
    </reaction>
</comment>
<keyword evidence="13 21" id="KW-1133">Transmembrane helix</keyword>
<dbReference type="PANTHER" id="PTHR46025:SF3">
    <property type="entry name" value="XYLOSYLTRANSFERASE OXT"/>
    <property type="match status" value="1"/>
</dbReference>
<dbReference type="GO" id="GO:0000139">
    <property type="term" value="C:Golgi membrane"/>
    <property type="evidence" value="ECO:0007669"/>
    <property type="project" value="UniProtKB-SubCell"/>
</dbReference>
<evidence type="ECO:0000256" key="1">
    <source>
        <dbReference type="ARBA" id="ARBA00004323"/>
    </source>
</evidence>
<evidence type="ECO:0000256" key="13">
    <source>
        <dbReference type="ARBA" id="ARBA00022989"/>
    </source>
</evidence>
<evidence type="ECO:0000256" key="16">
    <source>
        <dbReference type="ARBA" id="ARBA00023157"/>
    </source>
</evidence>
<dbReference type="GO" id="GO:0005789">
    <property type="term" value="C:endoplasmic reticulum membrane"/>
    <property type="evidence" value="ECO:0007669"/>
    <property type="project" value="UniProtKB-SubCell"/>
</dbReference>
<evidence type="ECO:0000313" key="24">
    <source>
        <dbReference type="Proteomes" id="UP000076502"/>
    </source>
</evidence>
<accession>A0A154PFK6</accession>
<evidence type="ECO:0000256" key="21">
    <source>
        <dbReference type="SAM" id="Phobius"/>
    </source>
</evidence>
<feature type="transmembrane region" description="Helical" evidence="21">
    <location>
        <begin position="21"/>
        <end position="41"/>
    </location>
</feature>
<dbReference type="InterPro" id="IPR024448">
    <property type="entry name" value="XylT_C"/>
</dbReference>
<gene>
    <name evidence="23" type="ORF">WN55_00395</name>
</gene>
<dbReference type="UniPathway" id="UPA00755"/>
<dbReference type="EC" id="2.4.2.26" evidence="6"/>
<dbReference type="InterPro" id="IPR043538">
    <property type="entry name" value="XYLT"/>
</dbReference>
<name>A0A154PFK6_DUFNO</name>
<keyword evidence="9 21" id="KW-0812">Transmembrane</keyword>
<evidence type="ECO:0000313" key="23">
    <source>
        <dbReference type="EMBL" id="KZC10643.1"/>
    </source>
</evidence>
<dbReference type="Pfam" id="PF02485">
    <property type="entry name" value="Branch"/>
    <property type="match status" value="1"/>
</dbReference>
<dbReference type="GO" id="GO:0030158">
    <property type="term" value="F:protein xylosyltransferase activity"/>
    <property type="evidence" value="ECO:0007669"/>
    <property type="project" value="UniProtKB-EC"/>
</dbReference>
<evidence type="ECO:0000256" key="8">
    <source>
        <dbReference type="ARBA" id="ARBA00022679"/>
    </source>
</evidence>
<dbReference type="SMART" id="SM00321">
    <property type="entry name" value="WSC"/>
    <property type="match status" value="1"/>
</dbReference>
<evidence type="ECO:0000256" key="19">
    <source>
        <dbReference type="ARBA" id="ARBA00047847"/>
    </source>
</evidence>
<dbReference type="PANTHER" id="PTHR46025">
    <property type="entry name" value="XYLOSYLTRANSFERASE OXT"/>
    <property type="match status" value="1"/>
</dbReference>
<dbReference type="UniPathway" id="UPA00756"/>
<comment type="pathway">
    <text evidence="4">Glycan metabolism; heparan sulfate biosynthesis.</text>
</comment>
<keyword evidence="12" id="KW-0735">Signal-anchor</keyword>
<evidence type="ECO:0000256" key="4">
    <source>
        <dbReference type="ARBA" id="ARBA00005093"/>
    </source>
</evidence>
<keyword evidence="7" id="KW-0328">Glycosyltransferase</keyword>
<dbReference type="GO" id="GO:0046872">
    <property type="term" value="F:metal ion binding"/>
    <property type="evidence" value="ECO:0007669"/>
    <property type="project" value="UniProtKB-KW"/>
</dbReference>
<evidence type="ECO:0000256" key="18">
    <source>
        <dbReference type="ARBA" id="ARBA00042865"/>
    </source>
</evidence>
<feature type="domain" description="WSC" evidence="22">
    <location>
        <begin position="166"/>
        <end position="260"/>
    </location>
</feature>
<comment type="pathway">
    <text evidence="3">Glycan metabolism; chondroitin sulfate biosynthesis.</text>
</comment>
<dbReference type="AlphaFoldDB" id="A0A154PFK6"/>
<proteinExistence type="inferred from homology"/>
<keyword evidence="24" id="KW-1185">Reference proteome</keyword>
<evidence type="ECO:0000256" key="7">
    <source>
        <dbReference type="ARBA" id="ARBA00022676"/>
    </source>
</evidence>
<dbReference type="InterPro" id="IPR003406">
    <property type="entry name" value="Glyco_trans_14"/>
</dbReference>
<feature type="compositionally biased region" description="Acidic residues" evidence="20">
    <location>
        <begin position="56"/>
        <end position="67"/>
    </location>
</feature>
<organism evidence="23 24">
    <name type="scientific">Dufourea novaeangliae</name>
    <name type="common">Sweat bee</name>
    <dbReference type="NCBI Taxonomy" id="178035"/>
    <lineage>
        <taxon>Eukaryota</taxon>
        <taxon>Metazoa</taxon>
        <taxon>Ecdysozoa</taxon>
        <taxon>Arthropoda</taxon>
        <taxon>Hexapoda</taxon>
        <taxon>Insecta</taxon>
        <taxon>Pterygota</taxon>
        <taxon>Neoptera</taxon>
        <taxon>Endopterygota</taxon>
        <taxon>Hymenoptera</taxon>
        <taxon>Apocrita</taxon>
        <taxon>Aculeata</taxon>
        <taxon>Apoidea</taxon>
        <taxon>Anthophila</taxon>
        <taxon>Halictidae</taxon>
        <taxon>Rophitinae</taxon>
        <taxon>Dufourea</taxon>
    </lineage>
</organism>
<evidence type="ECO:0000256" key="17">
    <source>
        <dbReference type="ARBA" id="ARBA00023180"/>
    </source>
</evidence>
<evidence type="ECO:0000256" key="14">
    <source>
        <dbReference type="ARBA" id="ARBA00023034"/>
    </source>
</evidence>
<feature type="compositionally biased region" description="Polar residues" evidence="20">
    <location>
        <begin position="86"/>
        <end position="98"/>
    </location>
</feature>
<evidence type="ECO:0000259" key="22">
    <source>
        <dbReference type="PROSITE" id="PS51212"/>
    </source>
</evidence>
<feature type="region of interest" description="Disordered" evidence="20">
    <location>
        <begin position="52"/>
        <end position="98"/>
    </location>
</feature>
<keyword evidence="8 23" id="KW-0808">Transferase</keyword>
<dbReference type="STRING" id="178035.A0A154PFK6"/>
<evidence type="ECO:0000256" key="5">
    <source>
        <dbReference type="ARBA" id="ARBA00010195"/>
    </source>
</evidence>
<reference evidence="23 24" key="1">
    <citation type="submission" date="2015-07" db="EMBL/GenBank/DDBJ databases">
        <title>The genome of Dufourea novaeangliae.</title>
        <authorList>
            <person name="Pan H."/>
            <person name="Kapheim K."/>
        </authorList>
    </citation>
    <scope>NUCLEOTIDE SEQUENCE [LARGE SCALE GENOMIC DNA]</scope>
    <source>
        <strain evidence="23">0120121106</strain>
        <tissue evidence="23">Whole body</tissue>
    </source>
</reference>
<evidence type="ECO:0000256" key="12">
    <source>
        <dbReference type="ARBA" id="ARBA00022968"/>
    </source>
</evidence>
<dbReference type="Pfam" id="PF01822">
    <property type="entry name" value="WSC"/>
    <property type="match status" value="1"/>
</dbReference>
<evidence type="ECO:0000256" key="2">
    <source>
        <dbReference type="ARBA" id="ARBA00004648"/>
    </source>
</evidence>
<keyword evidence="15 21" id="KW-0472">Membrane</keyword>
<comment type="subcellular location">
    <subcellularLocation>
        <location evidence="2">Endoplasmic reticulum membrane</location>
        <topology evidence="2">Single-pass type II membrane protein</topology>
    </subcellularLocation>
    <subcellularLocation>
        <location evidence="1">Golgi apparatus membrane</location>
        <topology evidence="1">Single-pass type II membrane protein</topology>
    </subcellularLocation>
</comment>
<evidence type="ECO:0000256" key="20">
    <source>
        <dbReference type="SAM" id="MobiDB-lite"/>
    </source>
</evidence>
<dbReference type="Proteomes" id="UP000076502">
    <property type="component" value="Unassembled WGS sequence"/>
</dbReference>
<evidence type="ECO:0000256" key="3">
    <source>
        <dbReference type="ARBA" id="ARBA00004840"/>
    </source>
</evidence>
<dbReference type="PROSITE" id="PS51212">
    <property type="entry name" value="WSC"/>
    <property type="match status" value="1"/>
</dbReference>
<keyword evidence="17" id="KW-0325">Glycoprotein</keyword>
<sequence>MVITKNHSISRSSSCLRKYRILFLFGITVLCIQIYLAHTFFGLEIRNQKSSGLSSGEDDVSQPEEDEGLPRGLRQLKLPPDKQTNRNKVLQSQRNQTSRIKLDRKSLNFIPSCEFNGREAVSAVTRAQSQICKQCIVNVTCLNQQGLLYPERITSLCPHSPGFVDKPISLGCFKDAKTLRLLSSYYHVFKGNNSPERCAFLCLQSGYPYAGTEYSVECFCGMEEPSHLNRLPDSSCNMKCPGNPKYSCGGYLTINVFWTGIQKFKAQEARNASTEGENNKPVQIAYLLTVNGRASRQVKRLINILYHPTHLFYIHVDARQDYLYREMLEVEKSCKTNNIKVARGEGLRHASIWGGASLLTTLLKSAEQMLAHHHHWDFLVNLSESDYPIKSNAHLVQFLSLNKGMNFVKSHGREVQRFITKQGLDKTFVECETRMWRIGDRKLPNGIQIDGGSDWVALSRDFVEYVFFFPAESFFHTVLRNSRFCNTYIDNNLRVTNWKRKLGCKCQYKAVVDWCGCSPNDFKLEDFSRIRNTIDRNLFFARKFESVIDQRITDRVEEWLYPKKINETLIAKGYDAYWQSLYHTADLSPLTDDAQLTISNSLARLVFNKVKIKYNNVRLLETTAYFRRNQFMGILVLVEAVIQQPLVQQELVERIETLVYLRRNFSTSREWLGKIQSLSVNTDYDQKEKTFRNLMGSIGPYSYPVLSYEFDSGIPTPQNLSILWVDPYGRLADVNYIQLEEMTLTGSVKPQFGEHLVVGTWHLFLVANTMLVAKMNFLVTPLGYWKNKRIDPERAKTVNNASGDSYDITVEMNKKWSHLLSSVIVHERLAYTTSDENKVNSNLDQWIDKLVQEHYEIDKIHQALYQRPLQRMSSGEATPAKTNPRVLDWALLSSGESACFCSSGPQSCRRTIGPKRHG</sequence>
<evidence type="ECO:0000256" key="11">
    <source>
        <dbReference type="ARBA" id="ARBA00022824"/>
    </source>
</evidence>
<evidence type="ECO:0000256" key="10">
    <source>
        <dbReference type="ARBA" id="ARBA00022723"/>
    </source>
</evidence>
<dbReference type="EMBL" id="KQ434893">
    <property type="protein sequence ID" value="KZC10643.1"/>
    <property type="molecule type" value="Genomic_DNA"/>
</dbReference>
<dbReference type="Pfam" id="PF12529">
    <property type="entry name" value="Xylo_C"/>
    <property type="match status" value="1"/>
</dbReference>
<keyword evidence="14" id="KW-0333">Golgi apparatus</keyword>
<keyword evidence="16" id="KW-1015">Disulfide bond</keyword>
<evidence type="ECO:0000256" key="9">
    <source>
        <dbReference type="ARBA" id="ARBA00022692"/>
    </source>
</evidence>
<dbReference type="GO" id="GO:0050650">
    <property type="term" value="P:chondroitin sulfate proteoglycan biosynthetic process"/>
    <property type="evidence" value="ECO:0007669"/>
    <property type="project" value="TreeGrafter"/>
</dbReference>